<dbReference type="AlphaFoldDB" id="A0A1E7X4G0"/>
<dbReference type="EC" id="1.2.1.-" evidence="2"/>
<evidence type="ECO:0000256" key="1">
    <source>
        <dbReference type="ARBA" id="ARBA00023002"/>
    </source>
</evidence>
<keyword evidence="1 2" id="KW-0560">Oxidoreductase</keyword>
<dbReference type="Gene3D" id="3.40.50.720">
    <property type="entry name" value="NAD(P)-binding Rossmann-like Domain"/>
    <property type="match status" value="1"/>
</dbReference>
<dbReference type="PANTHER" id="PTHR43157:SF31">
    <property type="entry name" value="PHOSPHATIDYLINOSITOL-GLYCAN BIOSYNTHESIS CLASS F PROTEIN"/>
    <property type="match status" value="1"/>
</dbReference>
<dbReference type="PATRIC" id="fig|762836.4.peg.1383"/>
<name>A0A1E7X4G0_9BURK</name>
<dbReference type="GO" id="GO:0016491">
    <property type="term" value="F:oxidoreductase activity"/>
    <property type="evidence" value="ECO:0007669"/>
    <property type="project" value="UniProtKB-KW"/>
</dbReference>
<evidence type="ECO:0000313" key="3">
    <source>
        <dbReference type="Proteomes" id="UP000175989"/>
    </source>
</evidence>
<dbReference type="Proteomes" id="UP000175989">
    <property type="component" value="Unassembled WGS sequence"/>
</dbReference>
<dbReference type="OrthoDB" id="109589at2"/>
<evidence type="ECO:0000313" key="2">
    <source>
        <dbReference type="EMBL" id="OFA07395.1"/>
    </source>
</evidence>
<protein>
    <submittedName>
        <fullName evidence="2">Fatty acyl-CoA reductase</fullName>
        <ecNumber evidence="2">1.2.1.-</ecNumber>
    </submittedName>
</protein>
<reference evidence="3" key="1">
    <citation type="journal article" date="2016" name="Front. Microbiol.">
        <title>Molecular Keys to the Janthinobacterium and Duganella spp. Interaction with the Plant Pathogen Fusarium graminearum.</title>
        <authorList>
            <person name="Haack F.S."/>
            <person name="Poehlein A."/>
            <person name="Kroger C."/>
            <person name="Voigt C.A."/>
            <person name="Piepenbring M."/>
            <person name="Bode H.B."/>
            <person name="Daniel R."/>
            <person name="Schafer W."/>
            <person name="Streit W.R."/>
        </authorList>
    </citation>
    <scope>NUCLEOTIDE SEQUENCE [LARGE SCALE GENOMIC DNA]</scope>
    <source>
        <strain evidence="3">T54</strain>
    </source>
</reference>
<dbReference type="SUPFAM" id="SSF51735">
    <property type="entry name" value="NAD(P)-binding Rossmann-fold domains"/>
    <property type="match status" value="1"/>
</dbReference>
<sequence>MPIPLMVRPELLAADLHGKTYVITGANSGIGLVTAQQLARQGATVVMGVRRVQEGQRVAADMMRELPAAQLFVYRLDLDDLASVRSFAQEVIQHHPSLQGLVNNAGVMNTPFGRTRDGFETQFGVNHLGHFLLTNLLLDSLIAGAPSRVVNLSSYFHEFSMGRKGEIHFDDLNYHRRPFDSWEAYAQSKLANLLHARELARRVAGTGVTAVSVNPGFVRTNLMSIPVPMWLQRLLIIPVLRLAGLIEPWEGTQTSLHALLAPEVEQHSGAYYSQIARYRDKAARQGGWPLASPNPVAHDDIVAERLWTVSEALVAAKPPAQS</sequence>
<organism evidence="2 3">
    <name type="scientific">Duganella phyllosphaerae</name>
    <dbReference type="NCBI Taxonomy" id="762836"/>
    <lineage>
        <taxon>Bacteria</taxon>
        <taxon>Pseudomonadati</taxon>
        <taxon>Pseudomonadota</taxon>
        <taxon>Betaproteobacteria</taxon>
        <taxon>Burkholderiales</taxon>
        <taxon>Oxalobacteraceae</taxon>
        <taxon>Telluria group</taxon>
        <taxon>Duganella</taxon>
    </lineage>
</organism>
<dbReference type="PANTHER" id="PTHR43157">
    <property type="entry name" value="PHOSPHATIDYLINOSITOL-GLYCAN BIOSYNTHESIS CLASS F PROTEIN-RELATED"/>
    <property type="match status" value="1"/>
</dbReference>
<dbReference type="InterPro" id="IPR036291">
    <property type="entry name" value="NAD(P)-bd_dom_sf"/>
</dbReference>
<gene>
    <name evidence="2" type="primary">acr1</name>
    <name evidence="2" type="ORF">DUPY_13260</name>
</gene>
<accession>A0A1E7X4G0</accession>
<dbReference type="RefSeq" id="WP_084640573.1">
    <property type="nucleotide sequence ID" value="NZ_LROM01000061.1"/>
</dbReference>
<keyword evidence="3" id="KW-1185">Reference proteome</keyword>
<proteinExistence type="predicted"/>
<dbReference type="Pfam" id="PF00106">
    <property type="entry name" value="adh_short"/>
    <property type="match status" value="1"/>
</dbReference>
<dbReference type="EMBL" id="LROM01000061">
    <property type="protein sequence ID" value="OFA07395.1"/>
    <property type="molecule type" value="Genomic_DNA"/>
</dbReference>
<dbReference type="PRINTS" id="PR00081">
    <property type="entry name" value="GDHRDH"/>
</dbReference>
<dbReference type="InterPro" id="IPR002347">
    <property type="entry name" value="SDR_fam"/>
</dbReference>
<comment type="caution">
    <text evidence="2">The sequence shown here is derived from an EMBL/GenBank/DDBJ whole genome shotgun (WGS) entry which is preliminary data.</text>
</comment>